<keyword evidence="11" id="KW-0460">Magnesium</keyword>
<keyword evidence="14" id="KW-0732">Signal</keyword>
<evidence type="ECO:0000256" key="4">
    <source>
        <dbReference type="ARBA" id="ARBA00007626"/>
    </source>
</evidence>
<keyword evidence="12" id="KW-0809">Transit peptide</keyword>
<dbReference type="Gene3D" id="1.25.40.10">
    <property type="entry name" value="Tetratricopeptide repeat domain"/>
    <property type="match status" value="1"/>
</dbReference>
<comment type="cofactor">
    <cofactor evidence="2">
        <name>Mg(2+)</name>
        <dbReference type="ChEBI" id="CHEBI:18420"/>
    </cofactor>
</comment>
<keyword evidence="10" id="KW-0862">Zinc</keyword>
<evidence type="ECO:0000256" key="14">
    <source>
        <dbReference type="SAM" id="SignalP"/>
    </source>
</evidence>
<keyword evidence="7" id="KW-0540">Nuclease</keyword>
<dbReference type="GO" id="GO:0046872">
    <property type="term" value="F:metal ion binding"/>
    <property type="evidence" value="ECO:0007669"/>
    <property type="project" value="UniProtKB-KW"/>
</dbReference>
<dbReference type="AlphaFoldDB" id="A0A1Z5KPE3"/>
<keyword evidence="13" id="KW-0496">Mitochondrion</keyword>
<keyword evidence="6" id="KW-0819">tRNA processing</keyword>
<comment type="similarity">
    <text evidence="4">Belongs to the PPR family. P subfamily.</text>
</comment>
<keyword evidence="17" id="KW-1185">Reference proteome</keyword>
<feature type="domain" description="PRORP" evidence="15">
    <location>
        <begin position="397"/>
        <end position="565"/>
    </location>
</feature>
<dbReference type="OrthoDB" id="46913at2759"/>
<evidence type="ECO:0000256" key="6">
    <source>
        <dbReference type="ARBA" id="ARBA00022694"/>
    </source>
</evidence>
<dbReference type="EMBL" id="BDSP01000262">
    <property type="protein sequence ID" value="GAX27972.1"/>
    <property type="molecule type" value="Genomic_DNA"/>
</dbReference>
<dbReference type="GO" id="GO:0004526">
    <property type="term" value="F:ribonuclease P activity"/>
    <property type="evidence" value="ECO:0007669"/>
    <property type="project" value="UniProtKB-EC"/>
</dbReference>
<evidence type="ECO:0000256" key="3">
    <source>
        <dbReference type="ARBA" id="ARBA00004173"/>
    </source>
</evidence>
<comment type="caution">
    <text evidence="16">The sequence shown here is derived from an EMBL/GenBank/DDBJ whole genome shotgun (WGS) entry which is preliminary data.</text>
</comment>
<accession>A0A1Z5KPE3</accession>
<dbReference type="InterPro" id="IPR031595">
    <property type="entry name" value="PRORP_C"/>
</dbReference>
<dbReference type="EC" id="3.1.26.5" evidence="5"/>
<evidence type="ECO:0000256" key="5">
    <source>
        <dbReference type="ARBA" id="ARBA00012179"/>
    </source>
</evidence>
<evidence type="ECO:0000256" key="12">
    <source>
        <dbReference type="ARBA" id="ARBA00022946"/>
    </source>
</evidence>
<dbReference type="Pfam" id="PF16953">
    <property type="entry name" value="PRORP"/>
    <property type="match status" value="1"/>
</dbReference>
<evidence type="ECO:0000313" key="16">
    <source>
        <dbReference type="EMBL" id="GAX27972.1"/>
    </source>
</evidence>
<evidence type="ECO:0000256" key="9">
    <source>
        <dbReference type="ARBA" id="ARBA00022801"/>
    </source>
</evidence>
<name>A0A1Z5KPE3_FISSO</name>
<dbReference type="InParanoid" id="A0A1Z5KPE3"/>
<dbReference type="PANTHER" id="PTHR13547:SF1">
    <property type="entry name" value="MITOCHONDRIAL RIBONUCLEASE P CATALYTIC SUBUNIT"/>
    <property type="match status" value="1"/>
</dbReference>
<comment type="catalytic activity">
    <reaction evidence="1">
        <text>Endonucleolytic cleavage of RNA, removing 5'-extranucleotides from tRNA precursor.</text>
        <dbReference type="EC" id="3.1.26.5"/>
    </reaction>
</comment>
<comment type="subcellular location">
    <subcellularLocation>
        <location evidence="3">Mitochondrion</location>
    </subcellularLocation>
</comment>
<keyword evidence="9" id="KW-0378">Hydrolase</keyword>
<dbReference type="InterPro" id="IPR011990">
    <property type="entry name" value="TPR-like_helical_dom_sf"/>
</dbReference>
<evidence type="ECO:0000256" key="2">
    <source>
        <dbReference type="ARBA" id="ARBA00001946"/>
    </source>
</evidence>
<sequence length="634" mass="72527">MPWLILFLYSFTIILPSVHSFSLPSIPTSMSTPYLISEERWHQYVGVVSDVMTRPRVTQKLDASSLQTVQNYLLSNRSFSFQPAKTQEQLQQQRKLFLKAHDSWTMPQYDYLTRCLGYVADVSAKTQCEGAAQVAWYKIQECGMLPRESTLSTFLYVLRHHEEESEQVATFNDAFYKPTEKTVTLRIQSLVAKQDPAAAEQLLQLLSCQKLRTFWPILQYYCLDKLADALRLFRHMRKAPGVILDADVYGLLLNALARHGVFTTTSNSLEGIQKYGYSQDRRELWNQLVTEMAEDLLELTPEVAQQIAEGFLLDAARSAEAMEHVIQTDPLVVGRVQIDATTGKCPATGVTLRLMALTPPQRQQVHDTLLEMAGTQHEEYGAKLQARGKAMEEKRNGQFAQEQLRQFSDWLKQRETSYTAIVDGPNVAYFGHGNVHYSQVWEVVQELQRLGERPLVVMPQKYLSRSFWLSGLGKVQELSDQDQAIIDKLKDCMYVVQSTCLDDYYWMIASVADQGSTDFATLQKDQTFQLTGLRPLLITNDQMRDHRLALLEPRLFRRWTSCHIVNYMLRTCEEKDGDGKAVNGEECSYETKFFPAQLFSGEIQGNGLQGTDTIVWHFPVSGWSESERFCVCLR</sequence>
<evidence type="ECO:0000256" key="7">
    <source>
        <dbReference type="ARBA" id="ARBA00022722"/>
    </source>
</evidence>
<protein>
    <recommendedName>
        <fullName evidence="5">ribonuclease P</fullName>
        <ecNumber evidence="5">3.1.26.5</ecNumber>
    </recommendedName>
</protein>
<evidence type="ECO:0000256" key="13">
    <source>
        <dbReference type="ARBA" id="ARBA00023128"/>
    </source>
</evidence>
<evidence type="ECO:0000256" key="8">
    <source>
        <dbReference type="ARBA" id="ARBA00022723"/>
    </source>
</evidence>
<dbReference type="GO" id="GO:0001682">
    <property type="term" value="P:tRNA 5'-leader removal"/>
    <property type="evidence" value="ECO:0007669"/>
    <property type="project" value="TreeGrafter"/>
</dbReference>
<feature type="chain" id="PRO_5012984105" description="ribonuclease P" evidence="14">
    <location>
        <begin position="21"/>
        <end position="634"/>
    </location>
</feature>
<evidence type="ECO:0000256" key="1">
    <source>
        <dbReference type="ARBA" id="ARBA00000928"/>
    </source>
</evidence>
<feature type="signal peptide" evidence="14">
    <location>
        <begin position="1"/>
        <end position="20"/>
    </location>
</feature>
<evidence type="ECO:0000259" key="15">
    <source>
        <dbReference type="Pfam" id="PF16953"/>
    </source>
</evidence>
<reference evidence="16 17" key="1">
    <citation type="journal article" date="2015" name="Plant Cell">
        <title>Oil accumulation by the oleaginous diatom Fistulifera solaris as revealed by the genome and transcriptome.</title>
        <authorList>
            <person name="Tanaka T."/>
            <person name="Maeda Y."/>
            <person name="Veluchamy A."/>
            <person name="Tanaka M."/>
            <person name="Abida H."/>
            <person name="Marechal E."/>
            <person name="Bowler C."/>
            <person name="Muto M."/>
            <person name="Sunaga Y."/>
            <person name="Tanaka M."/>
            <person name="Yoshino T."/>
            <person name="Taniguchi T."/>
            <person name="Fukuda Y."/>
            <person name="Nemoto M."/>
            <person name="Matsumoto M."/>
            <person name="Wong P.S."/>
            <person name="Aburatani S."/>
            <person name="Fujibuchi W."/>
        </authorList>
    </citation>
    <scope>NUCLEOTIDE SEQUENCE [LARGE SCALE GENOMIC DNA]</scope>
    <source>
        <strain evidence="16 17">JPCC DA0580</strain>
    </source>
</reference>
<organism evidence="16 17">
    <name type="scientific">Fistulifera solaris</name>
    <name type="common">Oleaginous diatom</name>
    <dbReference type="NCBI Taxonomy" id="1519565"/>
    <lineage>
        <taxon>Eukaryota</taxon>
        <taxon>Sar</taxon>
        <taxon>Stramenopiles</taxon>
        <taxon>Ochrophyta</taxon>
        <taxon>Bacillariophyta</taxon>
        <taxon>Bacillariophyceae</taxon>
        <taxon>Bacillariophycidae</taxon>
        <taxon>Naviculales</taxon>
        <taxon>Naviculaceae</taxon>
        <taxon>Fistulifera</taxon>
    </lineage>
</organism>
<evidence type="ECO:0000313" key="17">
    <source>
        <dbReference type="Proteomes" id="UP000198406"/>
    </source>
</evidence>
<evidence type="ECO:0000256" key="10">
    <source>
        <dbReference type="ARBA" id="ARBA00022833"/>
    </source>
</evidence>
<proteinExistence type="inferred from homology"/>
<evidence type="ECO:0000256" key="11">
    <source>
        <dbReference type="ARBA" id="ARBA00022842"/>
    </source>
</evidence>
<dbReference type="Proteomes" id="UP000198406">
    <property type="component" value="Unassembled WGS sequence"/>
</dbReference>
<dbReference type="Gene3D" id="3.40.50.11980">
    <property type="match status" value="1"/>
</dbReference>
<keyword evidence="8" id="KW-0479">Metal-binding</keyword>
<dbReference type="GO" id="GO:0005739">
    <property type="term" value="C:mitochondrion"/>
    <property type="evidence" value="ECO:0007669"/>
    <property type="project" value="UniProtKB-SubCell"/>
</dbReference>
<dbReference type="PANTHER" id="PTHR13547">
    <property type="match status" value="1"/>
</dbReference>
<gene>
    <name evidence="16" type="ORF">FisN_32Lh011</name>
</gene>